<dbReference type="PANTHER" id="PTHR10582">
    <property type="entry name" value="TRANSIENT RECEPTOR POTENTIAL ION CHANNEL PROTEIN"/>
    <property type="match status" value="1"/>
</dbReference>
<evidence type="ECO:0000256" key="1">
    <source>
        <dbReference type="ARBA" id="ARBA00022737"/>
    </source>
</evidence>
<name>A0AAD9V6R2_ACRCE</name>
<dbReference type="InterPro" id="IPR036770">
    <property type="entry name" value="Ankyrin_rpt-contain_sf"/>
</dbReference>
<dbReference type="EMBL" id="JARQWQ010000027">
    <property type="protein sequence ID" value="KAK2562805.1"/>
    <property type="molecule type" value="Genomic_DNA"/>
</dbReference>
<feature type="transmembrane region" description="Helical" evidence="2">
    <location>
        <begin position="346"/>
        <end position="365"/>
    </location>
</feature>
<dbReference type="GO" id="GO:0005886">
    <property type="term" value="C:plasma membrane"/>
    <property type="evidence" value="ECO:0007669"/>
    <property type="project" value="TreeGrafter"/>
</dbReference>
<feature type="transmembrane region" description="Helical" evidence="2">
    <location>
        <begin position="428"/>
        <end position="452"/>
    </location>
</feature>
<organism evidence="3 4">
    <name type="scientific">Acropora cervicornis</name>
    <name type="common">Staghorn coral</name>
    <dbReference type="NCBI Taxonomy" id="6130"/>
    <lineage>
        <taxon>Eukaryota</taxon>
        <taxon>Metazoa</taxon>
        <taxon>Cnidaria</taxon>
        <taxon>Anthozoa</taxon>
        <taxon>Hexacorallia</taxon>
        <taxon>Scleractinia</taxon>
        <taxon>Astrocoeniina</taxon>
        <taxon>Acroporidae</taxon>
        <taxon>Acropora</taxon>
    </lineage>
</organism>
<evidence type="ECO:0000256" key="2">
    <source>
        <dbReference type="SAM" id="Phobius"/>
    </source>
</evidence>
<dbReference type="GO" id="GO:0098703">
    <property type="term" value="P:calcium ion import across plasma membrane"/>
    <property type="evidence" value="ECO:0007669"/>
    <property type="project" value="TreeGrafter"/>
</dbReference>
<dbReference type="PANTHER" id="PTHR10582:SF2">
    <property type="entry name" value="INACTIVE"/>
    <property type="match status" value="1"/>
</dbReference>
<protein>
    <submittedName>
        <fullName evidence="3">Uncharacterized protein</fullName>
    </submittedName>
</protein>
<dbReference type="InterPro" id="IPR024862">
    <property type="entry name" value="TRPV"/>
</dbReference>
<keyword evidence="1" id="KW-0677">Repeat</keyword>
<dbReference type="Proteomes" id="UP001249851">
    <property type="component" value="Unassembled WGS sequence"/>
</dbReference>
<feature type="transmembrane region" description="Helical" evidence="2">
    <location>
        <begin position="265"/>
        <end position="285"/>
    </location>
</feature>
<gene>
    <name evidence="3" type="ORF">P5673_013754</name>
</gene>
<dbReference type="AlphaFoldDB" id="A0AAD9V6R2"/>
<evidence type="ECO:0000313" key="3">
    <source>
        <dbReference type="EMBL" id="KAK2562805.1"/>
    </source>
</evidence>
<keyword evidence="2" id="KW-0812">Transmembrane</keyword>
<proteinExistence type="predicted"/>
<keyword evidence="4" id="KW-1185">Reference proteome</keyword>
<sequence length="539" mass="62272">MREKGIERDQAMDSVRVQRLIKVCDTKENTVLYLLEEWNYEPQVYRFIKLLRDGGVDLATLRDFVHNTALHLAAKNNYVALAEFLVTSYPGMLLATNCQGELPVETAIAHGQDDVGAFLIRRMDHRRAARLFKANQQRKAAISLMRITEKFTLQKTILAVLDCLISPRWPHPPCLPSDSVPCLSWQSFQDTPTHFYVTYDILESDVNGRCPDHPQYEFTPKSCYYNLAKHCQQTLNKDILNHPVIQMLTSRKWEKYALFWFRVRTLNYIIFLSVFSSSMILAVQLSDPLDYKALKGRSVLDTWCIVMTLEPHEYMLDIFNYLDLSGYSLILATFILRYFKEDLQWIFGSLAILVNFIGIFKYSIGLRETGLYIKCLATVIYKDIPRFLIVFSLLRNDINCTTDIACVMVAGVMTWLEGSAVVSNVKSVGMLGAFLIIIFMMAVSIILLNILIAQLSLTYEMVQEESLLCFTARRMQANCRKKYFIPGELKTKEEVEDLMHIFKEKSDTKQFFSDKVKQIQQRFPTTMKVNINKLNDLPK</sequence>
<feature type="transmembrane region" description="Helical" evidence="2">
    <location>
        <begin position="398"/>
        <end position="416"/>
    </location>
</feature>
<keyword evidence="2" id="KW-1133">Transmembrane helix</keyword>
<dbReference type="SUPFAM" id="SSF48403">
    <property type="entry name" value="Ankyrin repeat"/>
    <property type="match status" value="1"/>
</dbReference>
<comment type="caution">
    <text evidence="3">The sequence shown here is derived from an EMBL/GenBank/DDBJ whole genome shotgun (WGS) entry which is preliminary data.</text>
</comment>
<keyword evidence="2" id="KW-0472">Membrane</keyword>
<reference evidence="3" key="1">
    <citation type="journal article" date="2023" name="G3 (Bethesda)">
        <title>Whole genome assembly and annotation of the endangered Caribbean coral Acropora cervicornis.</title>
        <authorList>
            <person name="Selwyn J.D."/>
            <person name="Vollmer S.V."/>
        </authorList>
    </citation>
    <scope>NUCLEOTIDE SEQUENCE</scope>
    <source>
        <strain evidence="3">K2</strain>
    </source>
</reference>
<reference evidence="3" key="2">
    <citation type="journal article" date="2023" name="Science">
        <title>Genomic signatures of disease resistance in endangered staghorn corals.</title>
        <authorList>
            <person name="Vollmer S.V."/>
            <person name="Selwyn J.D."/>
            <person name="Despard B.A."/>
            <person name="Roesel C.L."/>
        </authorList>
    </citation>
    <scope>NUCLEOTIDE SEQUENCE</scope>
    <source>
        <strain evidence="3">K2</strain>
    </source>
</reference>
<dbReference type="Gene3D" id="1.25.40.20">
    <property type="entry name" value="Ankyrin repeat-containing domain"/>
    <property type="match status" value="1"/>
</dbReference>
<evidence type="ECO:0000313" key="4">
    <source>
        <dbReference type="Proteomes" id="UP001249851"/>
    </source>
</evidence>
<accession>A0AAD9V6R2</accession>
<dbReference type="GO" id="GO:0005262">
    <property type="term" value="F:calcium channel activity"/>
    <property type="evidence" value="ECO:0007669"/>
    <property type="project" value="TreeGrafter"/>
</dbReference>